<proteinExistence type="predicted"/>
<reference evidence="1 2" key="1">
    <citation type="submission" date="2022-10" db="EMBL/GenBank/DDBJ databases">
        <authorList>
            <person name="Xie J."/>
            <person name="Shen N."/>
        </authorList>
    </citation>
    <scope>NUCLEOTIDE SEQUENCE [LARGE SCALE GENOMIC DNA]</scope>
    <source>
        <strain evidence="1 2">DSM 41681</strain>
    </source>
</reference>
<sequence>MRLIRCADADTAYATVEVRNPNNKSVRFAVHVSFADEYDDTLEATYHEVKVPAKGKVTAKVPVRGAGQARMVDHCVVDRDAAPA</sequence>
<dbReference type="Proteomes" id="UP001352223">
    <property type="component" value="Unassembled WGS sequence"/>
</dbReference>
<protein>
    <submittedName>
        <fullName evidence="1">Uncharacterized protein</fullName>
    </submittedName>
</protein>
<keyword evidence="2" id="KW-1185">Reference proteome</keyword>
<gene>
    <name evidence="1" type="ORF">OKJ48_41545</name>
</gene>
<name>A0ABU6CPJ7_9ACTN</name>
<dbReference type="EMBL" id="JAOZYB010000367">
    <property type="protein sequence ID" value="MEB3966670.1"/>
    <property type="molecule type" value="Genomic_DNA"/>
</dbReference>
<evidence type="ECO:0000313" key="2">
    <source>
        <dbReference type="Proteomes" id="UP001352223"/>
    </source>
</evidence>
<dbReference type="RefSeq" id="WP_324776192.1">
    <property type="nucleotide sequence ID" value="NZ_BAAATS010000002.1"/>
</dbReference>
<organism evidence="1 2">
    <name type="scientific">Streptomyces kunmingensis</name>
    <dbReference type="NCBI Taxonomy" id="68225"/>
    <lineage>
        <taxon>Bacteria</taxon>
        <taxon>Bacillati</taxon>
        <taxon>Actinomycetota</taxon>
        <taxon>Actinomycetes</taxon>
        <taxon>Kitasatosporales</taxon>
        <taxon>Streptomycetaceae</taxon>
        <taxon>Streptomyces</taxon>
    </lineage>
</organism>
<evidence type="ECO:0000313" key="1">
    <source>
        <dbReference type="EMBL" id="MEB3966670.1"/>
    </source>
</evidence>
<comment type="caution">
    <text evidence="1">The sequence shown here is derived from an EMBL/GenBank/DDBJ whole genome shotgun (WGS) entry which is preliminary data.</text>
</comment>
<accession>A0ABU6CPJ7</accession>